<accession>A0ABR3PWF9</accession>
<name>A0ABR3PWF9_9TREE</name>
<evidence type="ECO:0000313" key="2">
    <source>
        <dbReference type="Proteomes" id="UP001565368"/>
    </source>
</evidence>
<gene>
    <name evidence="1" type="ORF">Q8F55_006187</name>
</gene>
<evidence type="ECO:0000313" key="1">
    <source>
        <dbReference type="EMBL" id="KAL1406781.1"/>
    </source>
</evidence>
<reference evidence="1 2" key="1">
    <citation type="submission" date="2023-08" db="EMBL/GenBank/DDBJ databases">
        <title>Annotated Genome Sequence of Vanrija albida AlHP1.</title>
        <authorList>
            <person name="Herzog R."/>
        </authorList>
    </citation>
    <scope>NUCLEOTIDE SEQUENCE [LARGE SCALE GENOMIC DNA]</scope>
    <source>
        <strain evidence="1 2">AlHP1</strain>
    </source>
</reference>
<proteinExistence type="predicted"/>
<comment type="caution">
    <text evidence="1">The sequence shown here is derived from an EMBL/GenBank/DDBJ whole genome shotgun (WGS) entry which is preliminary data.</text>
</comment>
<dbReference type="GeneID" id="95987230"/>
<dbReference type="Proteomes" id="UP001565368">
    <property type="component" value="Unassembled WGS sequence"/>
</dbReference>
<protein>
    <submittedName>
        <fullName evidence="1">Uncharacterized protein</fullName>
    </submittedName>
</protein>
<dbReference type="EMBL" id="JBBXJM010000005">
    <property type="protein sequence ID" value="KAL1406781.1"/>
    <property type="molecule type" value="Genomic_DNA"/>
</dbReference>
<dbReference type="RefSeq" id="XP_069206725.1">
    <property type="nucleotide sequence ID" value="XM_069354654.1"/>
</dbReference>
<organism evidence="1 2">
    <name type="scientific">Vanrija albida</name>
    <dbReference type="NCBI Taxonomy" id="181172"/>
    <lineage>
        <taxon>Eukaryota</taxon>
        <taxon>Fungi</taxon>
        <taxon>Dikarya</taxon>
        <taxon>Basidiomycota</taxon>
        <taxon>Agaricomycotina</taxon>
        <taxon>Tremellomycetes</taxon>
        <taxon>Trichosporonales</taxon>
        <taxon>Trichosporonaceae</taxon>
        <taxon>Vanrija</taxon>
    </lineage>
</organism>
<keyword evidence="2" id="KW-1185">Reference proteome</keyword>
<sequence length="189" mass="21377">MTALKNDTKAALALVRGVCINLGNTYGLKTWLKTKLIAAAQAEVNRHFLLVPASEIRYCFDARVGLITKTSPNHTLKVIGDMYDDKVDDGWALQQVCDGPQRTEKLQAKMEAMVYAHVALLGGKVHEFKWMDSPGIGRHGFEFRTTVRLSWKDLGVIQINMSHLCRETNKHLIPVRIFVEKQRVFSKPE</sequence>